<dbReference type="PANTHER" id="PTHR35201">
    <property type="entry name" value="TERPENE SYNTHASE"/>
    <property type="match status" value="1"/>
</dbReference>
<keyword evidence="3 4" id="KW-0460">Magnesium</keyword>
<dbReference type="Pfam" id="PF19086">
    <property type="entry name" value="Terpene_syn_C_2"/>
    <property type="match status" value="1"/>
</dbReference>
<accession>A0A7D5UYG7</accession>
<evidence type="ECO:0000256" key="3">
    <source>
        <dbReference type="ARBA" id="ARBA00022842"/>
    </source>
</evidence>
<organism evidence="5 6">
    <name type="scientific">Metarhizium brunneum</name>
    <dbReference type="NCBI Taxonomy" id="500148"/>
    <lineage>
        <taxon>Eukaryota</taxon>
        <taxon>Fungi</taxon>
        <taxon>Dikarya</taxon>
        <taxon>Ascomycota</taxon>
        <taxon>Pezizomycotina</taxon>
        <taxon>Sordariomycetes</taxon>
        <taxon>Hypocreomycetidae</taxon>
        <taxon>Hypocreales</taxon>
        <taxon>Clavicipitaceae</taxon>
        <taxon>Metarhizium</taxon>
    </lineage>
</organism>
<dbReference type="KEGG" id="mbrn:90967771"/>
<name>A0A7D5UYG7_9HYPO</name>
<evidence type="ECO:0000256" key="1">
    <source>
        <dbReference type="ARBA" id="ARBA00001946"/>
    </source>
</evidence>
<dbReference type="GO" id="GO:0046872">
    <property type="term" value="F:metal ion binding"/>
    <property type="evidence" value="ECO:0007669"/>
    <property type="project" value="UniProtKB-KW"/>
</dbReference>
<dbReference type="InterPro" id="IPR008949">
    <property type="entry name" value="Isoprenoid_synthase_dom_sf"/>
</dbReference>
<dbReference type="OrthoDB" id="2861623at2759"/>
<keyword evidence="4" id="KW-0456">Lyase</keyword>
<dbReference type="RefSeq" id="XP_065986789.1">
    <property type="nucleotide sequence ID" value="XM_066130531.1"/>
</dbReference>
<proteinExistence type="inferred from homology"/>
<dbReference type="GeneID" id="90967771"/>
<dbReference type="SFLD" id="SFLDG01020">
    <property type="entry name" value="Terpene_Cyclase_Like_2"/>
    <property type="match status" value="1"/>
</dbReference>
<keyword evidence="6" id="KW-1185">Reference proteome</keyword>
<gene>
    <name evidence="5" type="primary">PRISS</name>
    <name evidence="5" type="ORF">G6M90_00g052230</name>
</gene>
<dbReference type="Gene3D" id="1.10.600.10">
    <property type="entry name" value="Farnesyl Diphosphate Synthase"/>
    <property type="match status" value="1"/>
</dbReference>
<keyword evidence="4" id="KW-0479">Metal-binding</keyword>
<sequence>MFLVWIFVWDDDLDLPYSEVASTKGQAIAYCRESVESARKSLSLTRSGGVNDVKVRAPFPIMGLFDEFASTLLGATDQAQRQRVFAEIEVYISEVAGEHARQYDKILPNVDEYLQMRMGTSGIMVFLAFSDCINGIRLPEWVMQSDEMTTLKIETTRLAMFVNDIYSLKKEIISQTPQNIVPILLHRSKGKTLDETMLQLSIMFRTAAQQFENGFDNLVVKVKDDHVVDKDMHVYADSCRTLVTGLIEWSKKTARYNLSQYEDEGGVFKIPL</sequence>
<dbReference type="SUPFAM" id="SSF48576">
    <property type="entry name" value="Terpenoid synthases"/>
    <property type="match status" value="1"/>
</dbReference>
<dbReference type="PANTHER" id="PTHR35201:SF4">
    <property type="entry name" value="BETA-PINACENE SYNTHASE-RELATED"/>
    <property type="match status" value="1"/>
</dbReference>
<dbReference type="GO" id="GO:0010333">
    <property type="term" value="F:terpene synthase activity"/>
    <property type="evidence" value="ECO:0007669"/>
    <property type="project" value="InterPro"/>
</dbReference>
<dbReference type="EMBL" id="CP058934">
    <property type="protein sequence ID" value="QLI69379.1"/>
    <property type="molecule type" value="Genomic_DNA"/>
</dbReference>
<evidence type="ECO:0000256" key="2">
    <source>
        <dbReference type="ARBA" id="ARBA00006333"/>
    </source>
</evidence>
<reference evidence="5 6" key="1">
    <citation type="submission" date="2020-07" db="EMBL/GenBank/DDBJ databases">
        <title>Telomere length de novo assembly of all 7 chromosomes of the fungus, Metarhizium brunneum, using a novel assembly pipeline.</title>
        <authorList>
            <person name="Saud z."/>
            <person name="Kortsinoglou A."/>
            <person name="Kouvelis V.N."/>
            <person name="Butt T.M."/>
        </authorList>
    </citation>
    <scope>NUCLEOTIDE SEQUENCE [LARGE SCALE GENOMIC DNA]</scope>
    <source>
        <strain evidence="5 6">4556</strain>
    </source>
</reference>
<dbReference type="EC" id="4.2.3.-" evidence="4"/>
<evidence type="ECO:0000313" key="5">
    <source>
        <dbReference type="EMBL" id="QLI69379.1"/>
    </source>
</evidence>
<dbReference type="InterPro" id="IPR034686">
    <property type="entry name" value="Terpene_cyclase-like_2"/>
</dbReference>
<comment type="cofactor">
    <cofactor evidence="1 4">
        <name>Mg(2+)</name>
        <dbReference type="ChEBI" id="CHEBI:18420"/>
    </cofactor>
</comment>
<dbReference type="AlphaFoldDB" id="A0A7D5UYG7"/>
<dbReference type="SFLD" id="SFLDS00005">
    <property type="entry name" value="Isoprenoid_Synthase_Type_I"/>
    <property type="match status" value="1"/>
</dbReference>
<protein>
    <recommendedName>
        <fullName evidence="4">Terpene synthase</fullName>
        <ecNumber evidence="4">4.2.3.-</ecNumber>
    </recommendedName>
</protein>
<dbReference type="GO" id="GO:0008299">
    <property type="term" value="P:isoprenoid biosynthetic process"/>
    <property type="evidence" value="ECO:0007669"/>
    <property type="project" value="UniProtKB-ARBA"/>
</dbReference>
<comment type="similarity">
    <text evidence="2 4">Belongs to the terpene synthase family.</text>
</comment>
<evidence type="ECO:0000313" key="6">
    <source>
        <dbReference type="Proteomes" id="UP000510686"/>
    </source>
</evidence>
<evidence type="ECO:0000256" key="4">
    <source>
        <dbReference type="RuleBase" id="RU366034"/>
    </source>
</evidence>
<dbReference type="Proteomes" id="UP000510686">
    <property type="component" value="Chromosome 3"/>
</dbReference>